<dbReference type="Proteomes" id="UP000606600">
    <property type="component" value="Unassembled WGS sequence"/>
</dbReference>
<name>A0ABR7WQT6_9SPHI</name>
<dbReference type="Pfam" id="PF26622">
    <property type="entry name" value="DUF8199"/>
    <property type="match status" value="1"/>
</dbReference>
<dbReference type="InterPro" id="IPR058060">
    <property type="entry name" value="HYC_CC_PP"/>
</dbReference>
<organism evidence="1 2">
    <name type="scientific">Mucilaginibacter pankratovii</name>
    <dbReference type="NCBI Taxonomy" id="2772110"/>
    <lineage>
        <taxon>Bacteria</taxon>
        <taxon>Pseudomonadati</taxon>
        <taxon>Bacteroidota</taxon>
        <taxon>Sphingobacteriia</taxon>
        <taxon>Sphingobacteriales</taxon>
        <taxon>Sphingobacteriaceae</taxon>
        <taxon>Mucilaginibacter</taxon>
    </lineage>
</organism>
<dbReference type="RefSeq" id="WP_191189360.1">
    <property type="nucleotide sequence ID" value="NZ_JACWMY010000006.1"/>
</dbReference>
<reference evidence="1 2" key="1">
    <citation type="submission" date="2020-09" db="EMBL/GenBank/DDBJ databases">
        <title>Novel species of Mucilaginibacter isolated from a glacier on the Tibetan Plateau.</title>
        <authorList>
            <person name="Liu Q."/>
            <person name="Xin Y.-H."/>
        </authorList>
    </citation>
    <scope>NUCLEOTIDE SEQUENCE [LARGE SCALE GENOMIC DNA]</scope>
    <source>
        <strain evidence="1 2">ZT4R22</strain>
    </source>
</reference>
<gene>
    <name evidence="1" type="ORF">IDJ77_12810</name>
</gene>
<keyword evidence="2" id="KW-1185">Reference proteome</keyword>
<comment type="caution">
    <text evidence="1">The sequence shown here is derived from an EMBL/GenBank/DDBJ whole genome shotgun (WGS) entry which is preliminary data.</text>
</comment>
<sequence length="129" mass="14269">MIKKQGALLLALLYTVTVAGFALNLHYCGSHVADVQINAPAKSCTTPMAKSKMNCCKDSKLDVKVKDDHQKESTSFFSRLFAFELPKFPLADFLLSAQQSVLEKLFDRGPPDVPSEGIAVFLKNCIFRI</sequence>
<protein>
    <submittedName>
        <fullName evidence="1">Uncharacterized protein</fullName>
    </submittedName>
</protein>
<proteinExistence type="predicted"/>
<dbReference type="NCBIfam" id="NF047658">
    <property type="entry name" value="HYC_CC_PP"/>
    <property type="match status" value="1"/>
</dbReference>
<dbReference type="EMBL" id="JACWMY010000006">
    <property type="protein sequence ID" value="MBD1364693.1"/>
    <property type="molecule type" value="Genomic_DNA"/>
</dbReference>
<accession>A0ABR7WQT6</accession>
<evidence type="ECO:0000313" key="2">
    <source>
        <dbReference type="Proteomes" id="UP000606600"/>
    </source>
</evidence>
<evidence type="ECO:0000313" key="1">
    <source>
        <dbReference type="EMBL" id="MBD1364693.1"/>
    </source>
</evidence>
<dbReference type="InterPro" id="IPR058512">
    <property type="entry name" value="DUF8199"/>
</dbReference>